<keyword evidence="8" id="KW-0998">Cell outer membrane</keyword>
<evidence type="ECO:0000256" key="4">
    <source>
        <dbReference type="ARBA" id="ARBA00022452"/>
    </source>
</evidence>
<keyword evidence="5" id="KW-0812">Transmembrane</keyword>
<dbReference type="RefSeq" id="WP_006229304.1">
    <property type="nucleotide sequence ID" value="NZ_CH724134.1"/>
</dbReference>
<dbReference type="PANTHER" id="PTHR30451">
    <property type="entry name" value="OUTER MEMBRANE USHER PROTEIN"/>
    <property type="match status" value="1"/>
</dbReference>
<comment type="caution">
    <text evidence="11">The sequence shown here is derived from an EMBL/GenBank/DDBJ whole genome shotgun (WGS) entry which is preliminary data.</text>
</comment>
<accession>Q1Z6V1</accession>
<evidence type="ECO:0000256" key="3">
    <source>
        <dbReference type="ARBA" id="ARBA00022448"/>
    </source>
</evidence>
<dbReference type="Proteomes" id="UP000003789">
    <property type="component" value="Unassembled WGS sequence"/>
</dbReference>
<keyword evidence="7" id="KW-0472">Membrane</keyword>
<evidence type="ECO:0000256" key="6">
    <source>
        <dbReference type="ARBA" id="ARBA00022729"/>
    </source>
</evidence>
<sequence length="800" mass="87540">MVRKIIPLLLLAPIAAQASEFNTDFLQGDAKTQTEISKLLNAYGELPLGNQSYRVYVNKRYIGYQNFNVAPNSDGQPSLCLSVDILQNLGINLTQEAKLSLLNVTCENTLSDLGAQVDYNANELTLHIFVPDANLMNREDLEFNQRQLDKGITAGFVNYSVSARYNNRNSDDEFAMPLTAEIGANYHDVRFRANVASSDVTDDDFVRQQAYVAKPLPSALSEAVVGESITQGYLVDSIPFTGVSLRSDREMLPRYKQDYTPVIRGAAETNSTVNIYQGEYLLYTKEVAAGNFSITDLPYLSNNQVDLEIIGEDGQSKRYNYTITQLPMLLTEDTYRYELTVGKYRDSKNKMLNSFLYGEYGYGFDQITLMGAVTISDPYYGMATGGGVTMGELGAVSMDYSYSNTLMDDDYHSGHSLRLLYAKELSSSMDLQLAGYRFSSENFRTFSEAVSSDYDRETGEPSYNTDVDLSRSKSRIDANLNFDVADSSVYVNLAHETYWNKSNASTSYSVGYSSSIGRVNYTLSGAYTDYQTENDDHTVMLTMSVPIDYGKSASNVYTSVTSTSDSTSYEVGQSGVVDEYSYSVGASWSPDTDAYARASLSGSLDKTNVSVNASGNGSTISASASGTLVGFDGGVIAGAKRSDSYIIAKVGEREGIKVNGQETNKNGYALVSNIQPYETNELSLNAASMPTDIQTEKSIIATMPERGVISYVDFNASRVIRVVTQMMDAKGTYLPLGTIVSTKDKQSVIGVDGSVMVELSATEQSKFPLDIAYSTPTCQGVITINQPSTQIMNTGTTKCE</sequence>
<feature type="signal peptide" evidence="9">
    <location>
        <begin position="1"/>
        <end position="18"/>
    </location>
</feature>
<dbReference type="Gene3D" id="3.10.20.410">
    <property type="match status" value="1"/>
</dbReference>
<dbReference type="Pfam" id="PF00577">
    <property type="entry name" value="Usher"/>
    <property type="match status" value="1"/>
</dbReference>
<keyword evidence="4" id="KW-1134">Transmembrane beta strand</keyword>
<protein>
    <submittedName>
        <fullName evidence="11">Fimbrial biogenesis outer membrane usher protein</fullName>
    </submittedName>
</protein>
<reference evidence="11 12" key="1">
    <citation type="submission" date="2006-03" db="EMBL/GenBank/DDBJ databases">
        <authorList>
            <person name="Bartlett D.H."/>
            <person name="Valle G."/>
            <person name="Lauro F.M."/>
            <person name="Vezzi A."/>
            <person name="Simonato F."/>
            <person name="Eloe E."/>
            <person name="Vitulo N."/>
            <person name="Stratton T.K."/>
            <person name="D'angelo M."/>
            <person name="Ferriera S."/>
            <person name="Johnson J."/>
            <person name="Kravitz S."/>
            <person name="Beeson K."/>
            <person name="Sutton G."/>
            <person name="Rogers Y."/>
            <person name="Friedman R."/>
            <person name="Frazier M."/>
            <person name="Venter J.C."/>
        </authorList>
    </citation>
    <scope>NUCLEOTIDE SEQUENCE [LARGE SCALE GENOMIC DNA]</scope>
    <source>
        <strain evidence="11 12">3TCK</strain>
    </source>
</reference>
<dbReference type="InterPro" id="IPR037224">
    <property type="entry name" value="PapC_N_sf"/>
</dbReference>
<evidence type="ECO:0000259" key="10">
    <source>
        <dbReference type="Pfam" id="PF13954"/>
    </source>
</evidence>
<dbReference type="PANTHER" id="PTHR30451:SF5">
    <property type="entry name" value="SLR0019 PROTEIN"/>
    <property type="match status" value="1"/>
</dbReference>
<evidence type="ECO:0000313" key="12">
    <source>
        <dbReference type="Proteomes" id="UP000003789"/>
    </source>
</evidence>
<dbReference type="SUPFAM" id="SSF141729">
    <property type="entry name" value="FimD N-terminal domain-like"/>
    <property type="match status" value="1"/>
</dbReference>
<evidence type="ECO:0000256" key="8">
    <source>
        <dbReference type="ARBA" id="ARBA00023237"/>
    </source>
</evidence>
<dbReference type="GO" id="GO:0009297">
    <property type="term" value="P:pilus assembly"/>
    <property type="evidence" value="ECO:0007669"/>
    <property type="project" value="InterPro"/>
</dbReference>
<dbReference type="Gene3D" id="2.60.40.2610">
    <property type="entry name" value="Outer membrane usher protein FimD, plug domain"/>
    <property type="match status" value="1"/>
</dbReference>
<comment type="similarity">
    <text evidence="2">Belongs to the fimbrial export usher family.</text>
</comment>
<evidence type="ECO:0000256" key="9">
    <source>
        <dbReference type="SAM" id="SignalP"/>
    </source>
</evidence>
<dbReference type="GO" id="GO:0009279">
    <property type="term" value="C:cell outer membrane"/>
    <property type="evidence" value="ECO:0007669"/>
    <property type="project" value="UniProtKB-SubCell"/>
</dbReference>
<evidence type="ECO:0000256" key="1">
    <source>
        <dbReference type="ARBA" id="ARBA00004571"/>
    </source>
</evidence>
<proteinExistence type="inferred from homology"/>
<evidence type="ECO:0000256" key="7">
    <source>
        <dbReference type="ARBA" id="ARBA00023136"/>
    </source>
</evidence>
<keyword evidence="6 9" id="KW-0732">Signal</keyword>
<gene>
    <name evidence="11" type="ORF">P3TCK_06452</name>
</gene>
<evidence type="ECO:0000256" key="5">
    <source>
        <dbReference type="ARBA" id="ARBA00022692"/>
    </source>
</evidence>
<dbReference type="HOGENOM" id="CLU_009120_1_1_6"/>
<evidence type="ECO:0000313" key="11">
    <source>
        <dbReference type="EMBL" id="EAS44352.1"/>
    </source>
</evidence>
<dbReference type="AlphaFoldDB" id="Q1Z6V1"/>
<dbReference type="InterPro" id="IPR025885">
    <property type="entry name" value="PapC_N"/>
</dbReference>
<keyword evidence="3" id="KW-0813">Transport</keyword>
<dbReference type="EMBL" id="AAPH01000005">
    <property type="protein sequence ID" value="EAS44352.1"/>
    <property type="molecule type" value="Genomic_DNA"/>
</dbReference>
<name>Q1Z6V1_9GAMM</name>
<dbReference type="Pfam" id="PF13954">
    <property type="entry name" value="PapC_N"/>
    <property type="match status" value="1"/>
</dbReference>
<dbReference type="GO" id="GO:0015473">
    <property type="term" value="F:fimbrial usher porin activity"/>
    <property type="evidence" value="ECO:0007669"/>
    <property type="project" value="InterPro"/>
</dbReference>
<dbReference type="InterPro" id="IPR042186">
    <property type="entry name" value="FimD_plug_dom"/>
</dbReference>
<feature type="domain" description="PapC N-terminal" evidence="10">
    <location>
        <begin position="20"/>
        <end position="162"/>
    </location>
</feature>
<evidence type="ECO:0000256" key="2">
    <source>
        <dbReference type="ARBA" id="ARBA00008064"/>
    </source>
</evidence>
<organism evidence="11 12">
    <name type="scientific">Photobacterium profundum 3TCK</name>
    <dbReference type="NCBI Taxonomy" id="314280"/>
    <lineage>
        <taxon>Bacteria</taxon>
        <taxon>Pseudomonadati</taxon>
        <taxon>Pseudomonadota</taxon>
        <taxon>Gammaproteobacteria</taxon>
        <taxon>Vibrionales</taxon>
        <taxon>Vibrionaceae</taxon>
        <taxon>Photobacterium</taxon>
    </lineage>
</organism>
<comment type="subcellular location">
    <subcellularLocation>
        <location evidence="1">Cell outer membrane</location>
        <topology evidence="1">Multi-pass membrane protein</topology>
    </subcellularLocation>
</comment>
<feature type="chain" id="PRO_5004198714" evidence="9">
    <location>
        <begin position="19"/>
        <end position="800"/>
    </location>
</feature>
<dbReference type="InterPro" id="IPR000015">
    <property type="entry name" value="Fimb_usher"/>
</dbReference>
<dbReference type="Gene3D" id="2.60.40.3110">
    <property type="match status" value="1"/>
</dbReference>